<name>A0A6G8I2W1_9STRE</name>
<dbReference type="SUPFAM" id="SSF158499">
    <property type="entry name" value="DnaD domain-like"/>
    <property type="match status" value="1"/>
</dbReference>
<dbReference type="Proteomes" id="UP000503166">
    <property type="component" value="Plasmid p_CNU_G2"/>
</dbReference>
<evidence type="ECO:0000256" key="1">
    <source>
        <dbReference type="ARBA" id="ARBA00093462"/>
    </source>
</evidence>
<gene>
    <name evidence="3" type="ORF">GPZ88_10215</name>
</gene>
<sequence>MVQEEVSVMVSYPEQESKFRNKIQYSREFPALFDLGDLNKVEENITFSILGELTDRYSTGDIEFTYSEIAHMAGLVSVDSNNNTFAQTGARFNKIIEALQNKLQTVSYKKLKSLDNAGEVDEYEVYPLFKKYKVSHREQKLTVVLSDEVYQEEFIEVDSDGNTIVHPEKRVYELFNQDNWSQIKYLKFGREIHNLLKSKYSKRLYRFLSEYRNYGSCYKLADEFENDIMKLNTPSLKKNKRKKIGEAFEELKKLSDQEGNAIIPNLDMKVEKRGRSTYKYYFTFSRFSNDLNEVISHNKNNLILKLLPMAKVSDDTNIEEYQEILEVFHDVFGTDRQVDNNPNRKKIKEWLNLINSDVIKEIIIRTGYKNNRGFGWTVKVIQNLIDAGVVTLDDLKEYETQRYNKGAVIVKQLIASNSDYETLFSNLKNMLKKDVSLLILEDIQKYAEKVEVNVISSAIKIAIFNTKDNWTYVKGILDNWIKAGITTQQQIDNEEQAKTQPLEISDDFLDAMDLWSEDY</sequence>
<proteinExistence type="inferred from homology"/>
<evidence type="ECO:0000313" key="3">
    <source>
        <dbReference type="EMBL" id="QIM47440.1"/>
    </source>
</evidence>
<dbReference type="GO" id="GO:0006270">
    <property type="term" value="P:DNA replication initiation"/>
    <property type="evidence" value="ECO:0007669"/>
    <property type="project" value="InterPro"/>
</dbReference>
<keyword evidence="3" id="KW-0614">Plasmid</keyword>
<dbReference type="Gene3D" id="1.10.10.10">
    <property type="entry name" value="Winged helix-like DNA-binding domain superfamily/Winged helix DNA-binding domain"/>
    <property type="match status" value="1"/>
</dbReference>
<accession>A0A6G8I2W1</accession>
<feature type="domain" description="DnaB/C C-terminal" evidence="2">
    <location>
        <begin position="424"/>
        <end position="493"/>
    </location>
</feature>
<dbReference type="KEGG" id="srum:GPZ88_10215"/>
<evidence type="ECO:0000313" key="4">
    <source>
        <dbReference type="Proteomes" id="UP000503166"/>
    </source>
</evidence>
<dbReference type="GO" id="GO:0003887">
    <property type="term" value="F:DNA-directed DNA polymerase activity"/>
    <property type="evidence" value="ECO:0007669"/>
    <property type="project" value="InterPro"/>
</dbReference>
<dbReference type="InterPro" id="IPR036390">
    <property type="entry name" value="WH_DNA-bd_sf"/>
</dbReference>
<dbReference type="InterPro" id="IPR053162">
    <property type="entry name" value="DnaD"/>
</dbReference>
<dbReference type="InterPro" id="IPR036388">
    <property type="entry name" value="WH-like_DNA-bd_sf"/>
</dbReference>
<dbReference type="NCBIfam" id="TIGR01446">
    <property type="entry name" value="DnaD_dom"/>
    <property type="match status" value="1"/>
</dbReference>
<dbReference type="SUPFAM" id="SSF46785">
    <property type="entry name" value="Winged helix' DNA-binding domain"/>
    <property type="match status" value="1"/>
</dbReference>
<organism evidence="3 4">
    <name type="scientific">Streptococcus ruminicola</name>
    <dbReference type="NCBI Taxonomy" id="2686210"/>
    <lineage>
        <taxon>Bacteria</taxon>
        <taxon>Bacillati</taxon>
        <taxon>Bacillota</taxon>
        <taxon>Bacilli</taxon>
        <taxon>Lactobacillales</taxon>
        <taxon>Streptococcaceae</taxon>
        <taxon>Streptococcus</taxon>
    </lineage>
</organism>
<dbReference type="EMBL" id="CP046920">
    <property type="protein sequence ID" value="QIM47440.1"/>
    <property type="molecule type" value="Genomic_DNA"/>
</dbReference>
<dbReference type="PANTHER" id="PTHR37293:SF5">
    <property type="entry name" value="DNA REPLICATION PROTEIN"/>
    <property type="match status" value="1"/>
</dbReference>
<dbReference type="Pfam" id="PF07261">
    <property type="entry name" value="DnaB_2"/>
    <property type="match status" value="1"/>
</dbReference>
<reference evidence="3 4" key="1">
    <citation type="submission" date="2019-12" db="EMBL/GenBank/DDBJ databases">
        <title>Complete genome sequence of Streptococcus sp. CNU G2 isolated frome Bos taurus coreanae.</title>
        <authorList>
            <person name="Park S.Y."/>
            <person name="Kim J.H."/>
            <person name="Seo S.W."/>
        </authorList>
    </citation>
    <scope>NUCLEOTIDE SEQUENCE [LARGE SCALE GENOMIC DNA]</scope>
    <source>
        <strain evidence="3 4">CNU G2</strain>
        <plasmid evidence="4">p_cnu_g2</plasmid>
    </source>
</reference>
<evidence type="ECO:0000259" key="2">
    <source>
        <dbReference type="Pfam" id="PF07261"/>
    </source>
</evidence>
<comment type="similarity">
    <text evidence="1">Belongs to the DnaB/DnaD family.</text>
</comment>
<dbReference type="RefSeq" id="WP_157328677.1">
    <property type="nucleotide sequence ID" value="NZ_CP046920.1"/>
</dbReference>
<dbReference type="PANTHER" id="PTHR37293">
    <property type="entry name" value="PHAGE REPLICATION PROTEIN-RELATED"/>
    <property type="match status" value="1"/>
</dbReference>
<dbReference type="InterPro" id="IPR006343">
    <property type="entry name" value="DnaB/C_C"/>
</dbReference>
<geneLocation type="plasmid" evidence="4">
    <name>p_cnu_g2</name>
</geneLocation>
<protein>
    <submittedName>
        <fullName evidence="3">DnaD domain protein</fullName>
    </submittedName>
</protein>
<dbReference type="AlphaFoldDB" id="A0A6G8I2W1"/>
<dbReference type="InterPro" id="IPR034829">
    <property type="entry name" value="DnaD-like_sf"/>
</dbReference>
<dbReference type="Gene3D" id="1.10.10.630">
    <property type="entry name" value="DnaD domain-like"/>
    <property type="match status" value="1"/>
</dbReference>